<dbReference type="HOGENOM" id="CLU_3072592_0_0_1"/>
<reference evidence="2" key="1">
    <citation type="journal article" date="2007" name="Nature">
        <title>The grapevine genome sequence suggests ancestral hexaploidization in major angiosperm phyla.</title>
        <authorList>
            <consortium name="The French-Italian Public Consortium for Grapevine Genome Characterization."/>
            <person name="Jaillon O."/>
            <person name="Aury J.-M."/>
            <person name="Noel B."/>
            <person name="Policriti A."/>
            <person name="Clepet C."/>
            <person name="Casagrande A."/>
            <person name="Choisne N."/>
            <person name="Aubourg S."/>
            <person name="Vitulo N."/>
            <person name="Jubin C."/>
            <person name="Vezzi A."/>
            <person name="Legeai F."/>
            <person name="Hugueney P."/>
            <person name="Dasilva C."/>
            <person name="Horner D."/>
            <person name="Mica E."/>
            <person name="Jublot D."/>
            <person name="Poulain J."/>
            <person name="Bruyere C."/>
            <person name="Billault A."/>
            <person name="Segurens B."/>
            <person name="Gouyvenoux M."/>
            <person name="Ugarte E."/>
            <person name="Cattonaro F."/>
            <person name="Anthouard V."/>
            <person name="Vico V."/>
            <person name="Del Fabbro C."/>
            <person name="Alaux M."/>
            <person name="Di Gaspero G."/>
            <person name="Dumas V."/>
            <person name="Felice N."/>
            <person name="Paillard S."/>
            <person name="Juman I."/>
            <person name="Moroldo M."/>
            <person name="Scalabrin S."/>
            <person name="Canaguier A."/>
            <person name="Le Clainche I."/>
            <person name="Malacrida G."/>
            <person name="Durand E."/>
            <person name="Pesole G."/>
            <person name="Laucou V."/>
            <person name="Chatelet P."/>
            <person name="Merdinoglu D."/>
            <person name="Delledonne M."/>
            <person name="Pezzotti M."/>
            <person name="Lecharny A."/>
            <person name="Scarpelli C."/>
            <person name="Artiguenave F."/>
            <person name="Pe M.E."/>
            <person name="Valle G."/>
            <person name="Morgante M."/>
            <person name="Caboche M."/>
            <person name="Adam-Blondon A.-F."/>
            <person name="Weissenbach J."/>
            <person name="Quetier F."/>
            <person name="Wincker P."/>
        </authorList>
    </citation>
    <scope>NUCLEOTIDE SEQUENCE [LARGE SCALE GENOMIC DNA]</scope>
    <source>
        <strain evidence="2">cv. Pinot noir / PN40024</strain>
    </source>
</reference>
<evidence type="ECO:0000313" key="2">
    <source>
        <dbReference type="Proteomes" id="UP000009183"/>
    </source>
</evidence>
<sequence>MFKFKLFHLSRISPKYAVYSSSICWIYTWNFKFSWGISNNNQHDWNKLFCITV</sequence>
<evidence type="ECO:0000313" key="1">
    <source>
        <dbReference type="EMBL" id="CBI36620.3"/>
    </source>
</evidence>
<dbReference type="EMBL" id="FN596499">
    <property type="protein sequence ID" value="CBI36620.3"/>
    <property type="molecule type" value="Genomic_DNA"/>
</dbReference>
<dbReference type="AlphaFoldDB" id="D7U1K4"/>
<keyword evidence="2" id="KW-1185">Reference proteome</keyword>
<proteinExistence type="predicted"/>
<accession>D7U1K4</accession>
<dbReference type="InParanoid" id="D7U1K4"/>
<protein>
    <submittedName>
        <fullName evidence="1">Uncharacterized protein</fullName>
    </submittedName>
</protein>
<dbReference type="Proteomes" id="UP000009183">
    <property type="component" value="Chromosome 11"/>
</dbReference>
<gene>
    <name evidence="1" type="ordered locus">VIT_11s0037g01300</name>
</gene>
<dbReference type="PaxDb" id="29760-VIT_11s0037g01300.t01"/>
<name>D7U1K4_VITVI</name>
<organism evidence="1 2">
    <name type="scientific">Vitis vinifera</name>
    <name type="common">Grape</name>
    <dbReference type="NCBI Taxonomy" id="29760"/>
    <lineage>
        <taxon>Eukaryota</taxon>
        <taxon>Viridiplantae</taxon>
        <taxon>Streptophyta</taxon>
        <taxon>Embryophyta</taxon>
        <taxon>Tracheophyta</taxon>
        <taxon>Spermatophyta</taxon>
        <taxon>Magnoliopsida</taxon>
        <taxon>eudicotyledons</taxon>
        <taxon>Gunneridae</taxon>
        <taxon>Pentapetalae</taxon>
        <taxon>rosids</taxon>
        <taxon>Vitales</taxon>
        <taxon>Vitaceae</taxon>
        <taxon>Viteae</taxon>
        <taxon>Vitis</taxon>
    </lineage>
</organism>